<feature type="chain" id="PRO_5021413678" evidence="1">
    <location>
        <begin position="20"/>
        <end position="63"/>
    </location>
</feature>
<accession>A0A4Y7SRF5</accession>
<name>A0A4Y7SRF5_COPMI</name>
<comment type="caution">
    <text evidence="2">The sequence shown here is derived from an EMBL/GenBank/DDBJ whole genome shotgun (WGS) entry which is preliminary data.</text>
</comment>
<protein>
    <submittedName>
        <fullName evidence="2">Uncharacterized protein</fullName>
    </submittedName>
</protein>
<dbReference type="Proteomes" id="UP000298030">
    <property type="component" value="Unassembled WGS sequence"/>
</dbReference>
<reference evidence="2 3" key="1">
    <citation type="journal article" date="2019" name="Nat. Ecol. Evol.">
        <title>Megaphylogeny resolves global patterns of mushroom evolution.</title>
        <authorList>
            <person name="Varga T."/>
            <person name="Krizsan K."/>
            <person name="Foldi C."/>
            <person name="Dima B."/>
            <person name="Sanchez-Garcia M."/>
            <person name="Sanchez-Ramirez S."/>
            <person name="Szollosi G.J."/>
            <person name="Szarkandi J.G."/>
            <person name="Papp V."/>
            <person name="Albert L."/>
            <person name="Andreopoulos W."/>
            <person name="Angelini C."/>
            <person name="Antonin V."/>
            <person name="Barry K.W."/>
            <person name="Bougher N.L."/>
            <person name="Buchanan P."/>
            <person name="Buyck B."/>
            <person name="Bense V."/>
            <person name="Catcheside P."/>
            <person name="Chovatia M."/>
            <person name="Cooper J."/>
            <person name="Damon W."/>
            <person name="Desjardin D."/>
            <person name="Finy P."/>
            <person name="Geml J."/>
            <person name="Haridas S."/>
            <person name="Hughes K."/>
            <person name="Justo A."/>
            <person name="Karasinski D."/>
            <person name="Kautmanova I."/>
            <person name="Kiss B."/>
            <person name="Kocsube S."/>
            <person name="Kotiranta H."/>
            <person name="LaButti K.M."/>
            <person name="Lechner B.E."/>
            <person name="Liimatainen K."/>
            <person name="Lipzen A."/>
            <person name="Lukacs Z."/>
            <person name="Mihaltcheva S."/>
            <person name="Morgado L.N."/>
            <person name="Niskanen T."/>
            <person name="Noordeloos M.E."/>
            <person name="Ohm R.A."/>
            <person name="Ortiz-Santana B."/>
            <person name="Ovrebo C."/>
            <person name="Racz N."/>
            <person name="Riley R."/>
            <person name="Savchenko A."/>
            <person name="Shiryaev A."/>
            <person name="Soop K."/>
            <person name="Spirin V."/>
            <person name="Szebenyi C."/>
            <person name="Tomsovsky M."/>
            <person name="Tulloss R.E."/>
            <person name="Uehling J."/>
            <person name="Grigoriev I.V."/>
            <person name="Vagvolgyi C."/>
            <person name="Papp T."/>
            <person name="Martin F.M."/>
            <person name="Miettinen O."/>
            <person name="Hibbett D.S."/>
            <person name="Nagy L.G."/>
        </authorList>
    </citation>
    <scope>NUCLEOTIDE SEQUENCE [LARGE SCALE GENOMIC DNA]</scope>
    <source>
        <strain evidence="2 3">FP101781</strain>
    </source>
</reference>
<proteinExistence type="predicted"/>
<evidence type="ECO:0000256" key="1">
    <source>
        <dbReference type="SAM" id="SignalP"/>
    </source>
</evidence>
<dbReference type="AlphaFoldDB" id="A0A4Y7SRF5"/>
<evidence type="ECO:0000313" key="2">
    <source>
        <dbReference type="EMBL" id="TEB24291.1"/>
    </source>
</evidence>
<gene>
    <name evidence="2" type="ORF">FA13DRAFT_1739330</name>
</gene>
<keyword evidence="3" id="KW-1185">Reference proteome</keyword>
<organism evidence="2 3">
    <name type="scientific">Coprinellus micaceus</name>
    <name type="common">Glistening ink-cap mushroom</name>
    <name type="synonym">Coprinus micaceus</name>
    <dbReference type="NCBI Taxonomy" id="71717"/>
    <lineage>
        <taxon>Eukaryota</taxon>
        <taxon>Fungi</taxon>
        <taxon>Dikarya</taxon>
        <taxon>Basidiomycota</taxon>
        <taxon>Agaricomycotina</taxon>
        <taxon>Agaricomycetes</taxon>
        <taxon>Agaricomycetidae</taxon>
        <taxon>Agaricales</taxon>
        <taxon>Agaricineae</taxon>
        <taxon>Psathyrellaceae</taxon>
        <taxon>Coprinellus</taxon>
    </lineage>
</organism>
<evidence type="ECO:0000313" key="3">
    <source>
        <dbReference type="Proteomes" id="UP000298030"/>
    </source>
</evidence>
<sequence>MHFLPLAVIRCTWLFLGRATSIKLDPTHDELFCRQAIVVSWAWMMGCKWLACSGIPLMGSFMG</sequence>
<keyword evidence="1" id="KW-0732">Signal</keyword>
<dbReference type="EMBL" id="QPFP01000068">
    <property type="protein sequence ID" value="TEB24291.1"/>
    <property type="molecule type" value="Genomic_DNA"/>
</dbReference>
<feature type="signal peptide" evidence="1">
    <location>
        <begin position="1"/>
        <end position="19"/>
    </location>
</feature>